<dbReference type="InterPro" id="IPR005490">
    <property type="entry name" value="LD_TPept_cat_dom"/>
</dbReference>
<feature type="active site" description="Proton donor/acceptor" evidence="7">
    <location>
        <position position="137"/>
    </location>
</feature>
<feature type="active site" description="Nucleophile" evidence="7">
    <location>
        <position position="156"/>
    </location>
</feature>
<keyword evidence="5 7" id="KW-0573">Peptidoglycan synthesis</keyword>
<reference evidence="10" key="1">
    <citation type="submission" date="2012-02" db="EMBL/GenBank/DDBJ databases">
        <title>The complete genome of Solitalea canadensis DSM 3403.</title>
        <authorList>
            <consortium name="US DOE Joint Genome Institute (JGI-PGF)"/>
            <person name="Lucas S."/>
            <person name="Copeland A."/>
            <person name="Lapidus A."/>
            <person name="Glavina del Rio T."/>
            <person name="Dalin E."/>
            <person name="Tice H."/>
            <person name="Bruce D."/>
            <person name="Goodwin L."/>
            <person name="Pitluck S."/>
            <person name="Peters L."/>
            <person name="Ovchinnikova G."/>
            <person name="Lu M."/>
            <person name="Kyrpides N."/>
            <person name="Mavromatis K."/>
            <person name="Ivanova N."/>
            <person name="Brettin T."/>
            <person name="Detter J.C."/>
            <person name="Han C."/>
            <person name="Larimer F."/>
            <person name="Land M."/>
            <person name="Hauser L."/>
            <person name="Markowitz V."/>
            <person name="Cheng J.-F."/>
            <person name="Hugenholtz P."/>
            <person name="Woyke T."/>
            <person name="Wu D."/>
            <person name="Spring S."/>
            <person name="Schroeder M."/>
            <person name="Kopitz M."/>
            <person name="Brambilla E."/>
            <person name="Klenk H.-P."/>
            <person name="Eisen J.A."/>
        </authorList>
    </citation>
    <scope>NUCLEOTIDE SEQUENCE</scope>
    <source>
        <strain evidence="10">DSM 3403</strain>
    </source>
</reference>
<feature type="domain" description="L,D-TPase catalytic" evidence="9">
    <location>
        <begin position="47"/>
        <end position="180"/>
    </location>
</feature>
<dbReference type="PANTHER" id="PTHR36699">
    <property type="entry name" value="LD-TRANSPEPTIDASE"/>
    <property type="match status" value="1"/>
</dbReference>
<evidence type="ECO:0000256" key="6">
    <source>
        <dbReference type="ARBA" id="ARBA00023316"/>
    </source>
</evidence>
<dbReference type="Pfam" id="PF03734">
    <property type="entry name" value="YkuD"/>
    <property type="match status" value="1"/>
</dbReference>
<dbReference type="GO" id="GO:0016740">
    <property type="term" value="F:transferase activity"/>
    <property type="evidence" value="ECO:0007669"/>
    <property type="project" value="UniProtKB-KW"/>
</dbReference>
<dbReference type="OrthoDB" id="9809748at2"/>
<feature type="signal peptide" evidence="8">
    <location>
        <begin position="1"/>
        <end position="17"/>
    </location>
</feature>
<dbReference type="Gene3D" id="2.40.440.10">
    <property type="entry name" value="L,D-transpeptidase catalytic domain-like"/>
    <property type="match status" value="1"/>
</dbReference>
<accession>H8KM87</accession>
<evidence type="ECO:0000256" key="1">
    <source>
        <dbReference type="ARBA" id="ARBA00004752"/>
    </source>
</evidence>
<dbReference type="GO" id="GO:0009252">
    <property type="term" value="P:peptidoglycan biosynthetic process"/>
    <property type="evidence" value="ECO:0007669"/>
    <property type="project" value="UniProtKB-UniPathway"/>
</dbReference>
<keyword evidence="3" id="KW-0808">Transferase</keyword>
<evidence type="ECO:0000256" key="8">
    <source>
        <dbReference type="SAM" id="SignalP"/>
    </source>
</evidence>
<dbReference type="UniPathway" id="UPA00219"/>
<evidence type="ECO:0000256" key="7">
    <source>
        <dbReference type="PROSITE-ProRule" id="PRU01373"/>
    </source>
</evidence>
<dbReference type="SUPFAM" id="SSF141523">
    <property type="entry name" value="L,D-transpeptidase catalytic domain-like"/>
    <property type="match status" value="1"/>
</dbReference>
<dbReference type="eggNOG" id="COG3034">
    <property type="taxonomic scope" value="Bacteria"/>
</dbReference>
<feature type="chain" id="PRO_5003614259" description="L,D-TPase catalytic domain-containing protein" evidence="8">
    <location>
        <begin position="18"/>
        <end position="181"/>
    </location>
</feature>
<dbReference type="AlphaFoldDB" id="H8KM87"/>
<evidence type="ECO:0000256" key="2">
    <source>
        <dbReference type="ARBA" id="ARBA00005992"/>
    </source>
</evidence>
<evidence type="ECO:0000313" key="10">
    <source>
        <dbReference type="EMBL" id="AFD09269.1"/>
    </source>
</evidence>
<sequence>MKTVLVICLAIGLLACANSPTKKQKKSEVVIIGLSDTLKIPEHVKIDRLLVLKSKRQLIAFSGNKRIKTYRICLGRNPIGAKEFEGDMKTPEGIYLIDGKNPNSRYYKNLGVSYPNNADRKRAKRLGKKTGGDIKIHGTGGDINTPDPLYDWTWGCIAVTNKEIDELYKHVETGIPIEIKP</sequence>
<keyword evidence="8" id="KW-0732">Signal</keyword>
<dbReference type="Proteomes" id="UP000007590">
    <property type="component" value="Chromosome"/>
</dbReference>
<proteinExistence type="inferred from homology"/>
<dbReference type="MEROPS" id="C82.A01"/>
<dbReference type="HOGENOM" id="CLU_102842_0_1_10"/>
<dbReference type="RefSeq" id="WP_014682491.1">
    <property type="nucleotide sequence ID" value="NC_017770.1"/>
</dbReference>
<name>H8KM87_SOLCM</name>
<dbReference type="STRING" id="929556.Solca_4279"/>
<comment type="similarity">
    <text evidence="2">Belongs to the YkuD family.</text>
</comment>
<evidence type="ECO:0000256" key="4">
    <source>
        <dbReference type="ARBA" id="ARBA00022960"/>
    </source>
</evidence>
<dbReference type="PROSITE" id="PS52029">
    <property type="entry name" value="LD_TPASE"/>
    <property type="match status" value="1"/>
</dbReference>
<dbReference type="PROSITE" id="PS51257">
    <property type="entry name" value="PROKAR_LIPOPROTEIN"/>
    <property type="match status" value="1"/>
</dbReference>
<evidence type="ECO:0000256" key="5">
    <source>
        <dbReference type="ARBA" id="ARBA00022984"/>
    </source>
</evidence>
<organism evidence="10 11">
    <name type="scientific">Solitalea canadensis (strain ATCC 29591 / DSM 3403 / JCM 21819 / LMG 8368 / NBRC 15130 / NCIMB 12057 / USAM 9D)</name>
    <name type="common">Flexibacter canadensis</name>
    <dbReference type="NCBI Taxonomy" id="929556"/>
    <lineage>
        <taxon>Bacteria</taxon>
        <taxon>Pseudomonadati</taxon>
        <taxon>Bacteroidota</taxon>
        <taxon>Sphingobacteriia</taxon>
        <taxon>Sphingobacteriales</taxon>
        <taxon>Sphingobacteriaceae</taxon>
        <taxon>Solitalea</taxon>
    </lineage>
</organism>
<gene>
    <name evidence="10" type="ordered locus">Solca_4279</name>
</gene>
<keyword evidence="11" id="KW-1185">Reference proteome</keyword>
<evidence type="ECO:0000313" key="11">
    <source>
        <dbReference type="Proteomes" id="UP000007590"/>
    </source>
</evidence>
<dbReference type="InterPro" id="IPR038063">
    <property type="entry name" value="Transpep_catalytic_dom"/>
</dbReference>
<dbReference type="GO" id="GO:0004180">
    <property type="term" value="F:carboxypeptidase activity"/>
    <property type="evidence" value="ECO:0007669"/>
    <property type="project" value="UniProtKB-ARBA"/>
</dbReference>
<keyword evidence="4 7" id="KW-0133">Cell shape</keyword>
<dbReference type="GO" id="GO:0071555">
    <property type="term" value="P:cell wall organization"/>
    <property type="evidence" value="ECO:0007669"/>
    <property type="project" value="UniProtKB-UniRule"/>
</dbReference>
<dbReference type="CDD" id="cd16913">
    <property type="entry name" value="YkuD_like"/>
    <property type="match status" value="1"/>
</dbReference>
<evidence type="ECO:0000256" key="3">
    <source>
        <dbReference type="ARBA" id="ARBA00022679"/>
    </source>
</evidence>
<dbReference type="EMBL" id="CP003349">
    <property type="protein sequence ID" value="AFD09269.1"/>
    <property type="molecule type" value="Genomic_DNA"/>
</dbReference>
<dbReference type="GO" id="GO:0008360">
    <property type="term" value="P:regulation of cell shape"/>
    <property type="evidence" value="ECO:0007669"/>
    <property type="project" value="UniProtKB-UniRule"/>
</dbReference>
<evidence type="ECO:0000259" key="9">
    <source>
        <dbReference type="PROSITE" id="PS52029"/>
    </source>
</evidence>
<dbReference type="PANTHER" id="PTHR36699:SF1">
    <property type="entry name" value="L,D-TRANSPEPTIDASE YAFK-RELATED"/>
    <property type="match status" value="1"/>
</dbReference>
<comment type="pathway">
    <text evidence="1 7">Cell wall biogenesis; peptidoglycan biosynthesis.</text>
</comment>
<keyword evidence="6 7" id="KW-0961">Cell wall biogenesis/degradation</keyword>
<dbReference type="KEGG" id="scn:Solca_4279"/>
<protein>
    <recommendedName>
        <fullName evidence="9">L,D-TPase catalytic domain-containing protein</fullName>
    </recommendedName>
</protein>